<dbReference type="Pfam" id="PF01351">
    <property type="entry name" value="RNase_HII"/>
    <property type="match status" value="1"/>
</dbReference>
<keyword evidence="9 14" id="KW-0540">Nuclease</keyword>
<dbReference type="HAMAP" id="MF_00052_B">
    <property type="entry name" value="RNase_HII_B"/>
    <property type="match status" value="1"/>
</dbReference>
<evidence type="ECO:0000256" key="2">
    <source>
        <dbReference type="ARBA" id="ARBA00001946"/>
    </source>
</evidence>
<dbReference type="PROSITE" id="PS51975">
    <property type="entry name" value="RNASE_H_2"/>
    <property type="match status" value="1"/>
</dbReference>
<sequence length="213" mass="23426">MLTPLFTCEMTGEDNLVFERYLKRQGYDRIAGCDEVGRGPLAGPVVAAAVILPGDLCASQFIDSKQLSHKKRVELNLRLTEMGAHIGIGVVSQSKIDSLNILQASLLAMKRAVENLARPAPDYILVDGKFNVPLAIPQQALIKGESKSGSIAAASIVAKVARDQMMTELHDKFPQYNFIKNKGYPTREHREAIIKHGPCPLHRLSFKGVREHA</sequence>
<dbReference type="OrthoDB" id="9803420at2"/>
<dbReference type="GO" id="GO:0030145">
    <property type="term" value="F:manganese ion binding"/>
    <property type="evidence" value="ECO:0007669"/>
    <property type="project" value="UniProtKB-UniRule"/>
</dbReference>
<evidence type="ECO:0000259" key="17">
    <source>
        <dbReference type="PROSITE" id="PS51975"/>
    </source>
</evidence>
<keyword evidence="11 14" id="KW-0255">Endonuclease</keyword>
<keyword evidence="12 14" id="KW-0378">Hydrolase</keyword>
<comment type="cofactor">
    <cofactor evidence="2">
        <name>Mg(2+)</name>
        <dbReference type="ChEBI" id="CHEBI:18420"/>
    </cofactor>
</comment>
<evidence type="ECO:0000256" key="5">
    <source>
        <dbReference type="ARBA" id="ARBA00007383"/>
    </source>
</evidence>
<dbReference type="InterPro" id="IPR022898">
    <property type="entry name" value="RNase_HII"/>
</dbReference>
<dbReference type="GO" id="GO:0043137">
    <property type="term" value="P:DNA replication, removal of RNA primer"/>
    <property type="evidence" value="ECO:0007669"/>
    <property type="project" value="TreeGrafter"/>
</dbReference>
<dbReference type="NCBIfam" id="NF000594">
    <property type="entry name" value="PRK00015.1-1"/>
    <property type="match status" value="1"/>
</dbReference>
<dbReference type="InterPro" id="IPR001352">
    <property type="entry name" value="RNase_HII/HIII"/>
</dbReference>
<dbReference type="GO" id="GO:0004523">
    <property type="term" value="F:RNA-DNA hybrid ribonuclease activity"/>
    <property type="evidence" value="ECO:0007669"/>
    <property type="project" value="UniProtKB-UniRule"/>
</dbReference>
<dbReference type="PANTHER" id="PTHR10954:SF18">
    <property type="entry name" value="RIBONUCLEASE HII"/>
    <property type="match status" value="1"/>
</dbReference>
<comment type="subcellular location">
    <subcellularLocation>
        <location evidence="4 14">Cytoplasm</location>
    </subcellularLocation>
</comment>
<dbReference type="AlphaFoldDB" id="A0A1H0MIF5"/>
<dbReference type="PANTHER" id="PTHR10954">
    <property type="entry name" value="RIBONUCLEASE H2 SUBUNIT A"/>
    <property type="match status" value="1"/>
</dbReference>
<keyword evidence="8 14" id="KW-0963">Cytoplasm</keyword>
<dbReference type="EMBL" id="FNJI01000006">
    <property type="protein sequence ID" value="SDO80046.1"/>
    <property type="molecule type" value="Genomic_DNA"/>
</dbReference>
<evidence type="ECO:0000256" key="11">
    <source>
        <dbReference type="ARBA" id="ARBA00022759"/>
    </source>
</evidence>
<dbReference type="Proteomes" id="UP000199073">
    <property type="component" value="Unassembled WGS sequence"/>
</dbReference>
<keyword evidence="13 14" id="KW-0464">Manganese</keyword>
<protein>
    <recommendedName>
        <fullName evidence="7 14">Ribonuclease HII</fullName>
        <shortName evidence="14">RNase HII</shortName>
        <ecNumber evidence="6 14">3.1.26.4</ecNumber>
    </recommendedName>
</protein>
<evidence type="ECO:0000256" key="12">
    <source>
        <dbReference type="ARBA" id="ARBA00022801"/>
    </source>
</evidence>
<dbReference type="InterPro" id="IPR012337">
    <property type="entry name" value="RNaseH-like_sf"/>
</dbReference>
<evidence type="ECO:0000313" key="19">
    <source>
        <dbReference type="Proteomes" id="UP000199073"/>
    </source>
</evidence>
<reference evidence="18 19" key="1">
    <citation type="submission" date="2016-10" db="EMBL/GenBank/DDBJ databases">
        <authorList>
            <person name="de Groot N.N."/>
        </authorList>
    </citation>
    <scope>NUCLEOTIDE SEQUENCE [LARGE SCALE GENOMIC DNA]</scope>
    <source>
        <strain evidence="18 19">DSM 12130</strain>
    </source>
</reference>
<comment type="function">
    <text evidence="3 14 16">Endonuclease that specifically degrades the RNA of RNA-DNA hybrids.</text>
</comment>
<evidence type="ECO:0000313" key="18">
    <source>
        <dbReference type="EMBL" id="SDO80046.1"/>
    </source>
</evidence>
<accession>A0A1H0MIF5</accession>
<feature type="binding site" evidence="14 15">
    <location>
        <position position="34"/>
    </location>
    <ligand>
        <name>a divalent metal cation</name>
        <dbReference type="ChEBI" id="CHEBI:60240"/>
    </ligand>
</feature>
<feature type="domain" description="RNase H type-2" evidence="17">
    <location>
        <begin position="28"/>
        <end position="213"/>
    </location>
</feature>
<evidence type="ECO:0000256" key="4">
    <source>
        <dbReference type="ARBA" id="ARBA00004496"/>
    </source>
</evidence>
<dbReference type="GO" id="GO:0005737">
    <property type="term" value="C:cytoplasm"/>
    <property type="evidence" value="ECO:0007669"/>
    <property type="project" value="UniProtKB-SubCell"/>
</dbReference>
<evidence type="ECO:0000256" key="15">
    <source>
        <dbReference type="PROSITE-ProRule" id="PRU01319"/>
    </source>
</evidence>
<comment type="similarity">
    <text evidence="5 14 16">Belongs to the RNase HII family.</text>
</comment>
<name>A0A1H0MIF5_9BACT</name>
<dbReference type="GO" id="GO:0006298">
    <property type="term" value="P:mismatch repair"/>
    <property type="evidence" value="ECO:0007669"/>
    <property type="project" value="TreeGrafter"/>
</dbReference>
<dbReference type="STRING" id="91360.SAMN05660330_01059"/>
<evidence type="ECO:0000256" key="6">
    <source>
        <dbReference type="ARBA" id="ARBA00012180"/>
    </source>
</evidence>
<dbReference type="EC" id="3.1.26.4" evidence="6 14"/>
<dbReference type="InterPro" id="IPR036397">
    <property type="entry name" value="RNaseH_sf"/>
</dbReference>
<keyword evidence="19" id="KW-1185">Reference proteome</keyword>
<comment type="cofactor">
    <cofactor evidence="14 15">
        <name>Mn(2+)</name>
        <dbReference type="ChEBI" id="CHEBI:29035"/>
    </cofactor>
    <cofactor evidence="14 15">
        <name>Mg(2+)</name>
        <dbReference type="ChEBI" id="CHEBI:18420"/>
    </cofactor>
    <text evidence="14 15">Manganese or magnesium. Binds 1 divalent metal ion per monomer in the absence of substrate. May bind a second metal ion after substrate binding.</text>
</comment>
<dbReference type="SUPFAM" id="SSF53098">
    <property type="entry name" value="Ribonuclease H-like"/>
    <property type="match status" value="1"/>
</dbReference>
<proteinExistence type="inferred from homology"/>
<organism evidence="18 19">
    <name type="scientific">Desulforhopalus singaporensis</name>
    <dbReference type="NCBI Taxonomy" id="91360"/>
    <lineage>
        <taxon>Bacteria</taxon>
        <taxon>Pseudomonadati</taxon>
        <taxon>Thermodesulfobacteriota</taxon>
        <taxon>Desulfobulbia</taxon>
        <taxon>Desulfobulbales</taxon>
        <taxon>Desulfocapsaceae</taxon>
        <taxon>Desulforhopalus</taxon>
    </lineage>
</organism>
<evidence type="ECO:0000256" key="3">
    <source>
        <dbReference type="ARBA" id="ARBA00004065"/>
    </source>
</evidence>
<dbReference type="InterPro" id="IPR024567">
    <property type="entry name" value="RNase_HII/HIII_dom"/>
</dbReference>
<comment type="catalytic activity">
    <reaction evidence="1 14 15 16">
        <text>Endonucleolytic cleavage to 5'-phosphomonoester.</text>
        <dbReference type="EC" id="3.1.26.4"/>
    </reaction>
</comment>
<feature type="binding site" evidence="14 15">
    <location>
        <position position="35"/>
    </location>
    <ligand>
        <name>a divalent metal cation</name>
        <dbReference type="ChEBI" id="CHEBI:60240"/>
    </ligand>
</feature>
<feature type="binding site" evidence="14 15">
    <location>
        <position position="127"/>
    </location>
    <ligand>
        <name>a divalent metal cation</name>
        <dbReference type="ChEBI" id="CHEBI:60240"/>
    </ligand>
</feature>
<dbReference type="GO" id="GO:0032299">
    <property type="term" value="C:ribonuclease H2 complex"/>
    <property type="evidence" value="ECO:0007669"/>
    <property type="project" value="TreeGrafter"/>
</dbReference>
<dbReference type="GO" id="GO:0003723">
    <property type="term" value="F:RNA binding"/>
    <property type="evidence" value="ECO:0007669"/>
    <property type="project" value="UniProtKB-UniRule"/>
</dbReference>
<evidence type="ECO:0000256" key="1">
    <source>
        <dbReference type="ARBA" id="ARBA00000077"/>
    </source>
</evidence>
<dbReference type="CDD" id="cd07182">
    <property type="entry name" value="RNase_HII_bacteria_HII_like"/>
    <property type="match status" value="1"/>
</dbReference>
<dbReference type="Gene3D" id="3.30.420.10">
    <property type="entry name" value="Ribonuclease H-like superfamily/Ribonuclease H"/>
    <property type="match status" value="1"/>
</dbReference>
<evidence type="ECO:0000256" key="8">
    <source>
        <dbReference type="ARBA" id="ARBA00022490"/>
    </source>
</evidence>
<dbReference type="NCBIfam" id="NF000595">
    <property type="entry name" value="PRK00015.1-3"/>
    <property type="match status" value="1"/>
</dbReference>
<evidence type="ECO:0000256" key="9">
    <source>
        <dbReference type="ARBA" id="ARBA00022722"/>
    </source>
</evidence>
<keyword evidence="10 14" id="KW-0479">Metal-binding</keyword>
<evidence type="ECO:0000256" key="7">
    <source>
        <dbReference type="ARBA" id="ARBA00019179"/>
    </source>
</evidence>
<gene>
    <name evidence="14" type="primary">rnhB</name>
    <name evidence="18" type="ORF">SAMN05660330_01059</name>
</gene>
<evidence type="ECO:0000256" key="13">
    <source>
        <dbReference type="ARBA" id="ARBA00023211"/>
    </source>
</evidence>
<evidence type="ECO:0000256" key="10">
    <source>
        <dbReference type="ARBA" id="ARBA00022723"/>
    </source>
</evidence>
<evidence type="ECO:0000256" key="16">
    <source>
        <dbReference type="RuleBase" id="RU003515"/>
    </source>
</evidence>
<dbReference type="RefSeq" id="WP_092220516.1">
    <property type="nucleotide sequence ID" value="NZ_FNJI01000006.1"/>
</dbReference>
<evidence type="ECO:0000256" key="14">
    <source>
        <dbReference type="HAMAP-Rule" id="MF_00052"/>
    </source>
</evidence>